<keyword evidence="4" id="KW-1040">Host Golgi apparatus</keyword>
<evidence type="ECO:0000256" key="6">
    <source>
        <dbReference type="ARBA" id="ARBA00022870"/>
    </source>
</evidence>
<dbReference type="PRINTS" id="PR00333">
    <property type="entry name" value="HSVINTEGRLMP"/>
</dbReference>
<organism evidence="15">
    <name type="scientific">Human herpesvirus 2</name>
    <name type="common">HHV-2</name>
    <name type="synonym">Human herpes simplex virus 2</name>
    <dbReference type="NCBI Taxonomy" id="10310"/>
    <lineage>
        <taxon>Viruses</taxon>
        <taxon>Duplodnaviria</taxon>
        <taxon>Heunggongvirae</taxon>
        <taxon>Peploviricota</taxon>
        <taxon>Herviviricetes</taxon>
        <taxon>Herpesvirales</taxon>
        <taxon>Orthoherpesviridae</taxon>
        <taxon>Alphaherpesvirinae</taxon>
        <taxon>Simplexvirus</taxon>
        <taxon>Simplexvirus humanalpha2</taxon>
    </lineage>
</organism>
<dbReference type="HAMAP" id="MF_04035">
    <property type="entry name" value="HSV_GM"/>
    <property type="match status" value="1"/>
</dbReference>
<keyword evidence="9" id="KW-1039">Host endosome</keyword>
<evidence type="ECO:0000256" key="5">
    <source>
        <dbReference type="ARBA" id="ARBA00022844"/>
    </source>
</evidence>
<evidence type="ECO:0000256" key="12">
    <source>
        <dbReference type="ARBA" id="ARBA00023180"/>
    </source>
</evidence>
<keyword evidence="5" id="KW-0946">Virion</keyword>
<dbReference type="InterPro" id="IPR000785">
    <property type="entry name" value="Herpes_glycop_M"/>
</dbReference>
<protein>
    <submittedName>
        <fullName evidence="15">Envelope glycoprotein M</fullName>
    </submittedName>
</protein>
<dbReference type="Pfam" id="PF01528">
    <property type="entry name" value="Herpes_glycop"/>
    <property type="match status" value="2"/>
</dbReference>
<evidence type="ECO:0000256" key="13">
    <source>
        <dbReference type="SAM" id="MobiDB-lite"/>
    </source>
</evidence>
<evidence type="ECO:0000256" key="14">
    <source>
        <dbReference type="SAM" id="Phobius"/>
    </source>
</evidence>
<comment type="function">
    <text evidence="1">Envelope glycoprotein important for virion assembly and egress. Plays a role in the correct incorporation of gH-gL into virion membrane. Directs the glycoprotein N (gN) to the host trans-Golgi network.</text>
</comment>
<keyword evidence="2" id="KW-1048">Host nucleus</keyword>
<sequence length="555" mass="60453">MGRRAPRGSPEAAPGADVAPGARAPRSLWRVQVATFIVSAICVVGLLVLASVFRDRFPCLYAPATSYAEANATVEVRGGVAVPLRLDTQSLLATYAITSTLLLAAAVYAAVGAVTSRYERALDAARRLAAARMAMPHATLIAGNVCAWLLQITVLLLAHRISQLAHLIYVLHFACLVYLAAHFCTRGVLSGTYLRQVHGLIDPAPTHHRIVGPVRAVMTNALLLGTLLCTAAAAVSLNTIAALNFNFSAPSMLICLTTLFALLVVSLLLVVEGVLCHYVRVLVGPHLGAIAATGIVGLACEHYHTGGYYVVEQQWPGAQTGVRVALALVAAFALAMAVLRCTRAYLYHRRHHTKFFVRMRDTRHRAHSALRRVRSSMRGSRRGGPPGDPGYAETPYASVSHHAEIDRYGDSDGDPIYDEVAPAMAVLRCTRAYLYHRRHHTKFFVRMRDTRHRAHSALRRVRSSMRGSRRGGPPGDPGYAETPYASVSHHAEIDRYGDSDGDPIYDEVAPDHEAELYARVQRPGPVPDAEPIYDTVEGYAPRSAGEPVYSTVRRW</sequence>
<keyword evidence="12" id="KW-0325">Glycoprotein</keyword>
<feature type="transmembrane region" description="Helical" evidence="14">
    <location>
        <begin position="283"/>
        <end position="304"/>
    </location>
</feature>
<feature type="transmembrane region" description="Helical" evidence="14">
    <location>
        <begin position="164"/>
        <end position="185"/>
    </location>
</feature>
<dbReference type="GO" id="GO:0019031">
    <property type="term" value="C:viral envelope"/>
    <property type="evidence" value="ECO:0007669"/>
    <property type="project" value="UniProtKB-KW"/>
</dbReference>
<feature type="transmembrane region" description="Helical" evidence="14">
    <location>
        <begin position="249"/>
        <end position="271"/>
    </location>
</feature>
<keyword evidence="8 14" id="KW-1133">Transmembrane helix</keyword>
<keyword evidence="11" id="KW-1015">Disulfide bond</keyword>
<keyword evidence="3 14" id="KW-0812">Transmembrane</keyword>
<feature type="region of interest" description="Disordered" evidence="13">
    <location>
        <begin position="372"/>
        <end position="395"/>
    </location>
</feature>
<evidence type="ECO:0000256" key="11">
    <source>
        <dbReference type="ARBA" id="ARBA00023157"/>
    </source>
</evidence>
<evidence type="ECO:0000313" key="15">
    <source>
        <dbReference type="EMBL" id="AMB66189.1"/>
    </source>
</evidence>
<gene>
    <name evidence="15" type="primary">UL10</name>
</gene>
<feature type="region of interest" description="Disordered" evidence="13">
    <location>
        <begin position="1"/>
        <end position="21"/>
    </location>
</feature>
<keyword evidence="7 15" id="KW-0261">Viral envelope protein</keyword>
<evidence type="ECO:0000256" key="2">
    <source>
        <dbReference type="ARBA" id="ARBA00022562"/>
    </source>
</evidence>
<accession>A0A0Y0QNL9</accession>
<name>A0A0Y0QNL9_HHV2</name>
<evidence type="ECO:0000256" key="9">
    <source>
        <dbReference type="ARBA" id="ARBA00023046"/>
    </source>
</evidence>
<dbReference type="EMBL" id="KU310665">
    <property type="protein sequence ID" value="AMB66189.1"/>
    <property type="molecule type" value="Genomic_DNA"/>
</dbReference>
<keyword evidence="10 14" id="KW-0472">Membrane</keyword>
<reference evidence="15" key="1">
    <citation type="journal article" date="2016" name="JCI Insight">
        <title>HSV-2 DeltagD elicits FcgammaR-effector antibodies that protect against clinical isolates.</title>
        <authorList>
            <person name="Petro C.D."/>
            <person name="Weinrick B."/>
            <person name="Khajoueinejad N."/>
            <person name="Burn C."/>
            <person name="Sellers R."/>
            <person name="Jacobs W.R.Jr."/>
            <person name="Herold B.C."/>
        </authorList>
    </citation>
    <scope>NUCLEOTIDE SEQUENCE</scope>
    <source>
        <strain evidence="15">B^3x2.4</strain>
    </source>
</reference>
<feature type="transmembrane region" description="Helical" evidence="14">
    <location>
        <begin position="221"/>
        <end position="243"/>
    </location>
</feature>
<organismHost>
    <name type="scientific">Homo sapiens</name>
    <name type="common">Human</name>
    <dbReference type="NCBI Taxonomy" id="9606"/>
</organismHost>
<feature type="region of interest" description="Disordered" evidence="13">
    <location>
        <begin position="459"/>
        <end position="483"/>
    </location>
</feature>
<evidence type="ECO:0000256" key="7">
    <source>
        <dbReference type="ARBA" id="ARBA00022879"/>
    </source>
</evidence>
<evidence type="ECO:0000256" key="3">
    <source>
        <dbReference type="ARBA" id="ARBA00022692"/>
    </source>
</evidence>
<feature type="transmembrane region" description="Helical" evidence="14">
    <location>
        <begin position="324"/>
        <end position="346"/>
    </location>
</feature>
<feature type="transmembrane region" description="Helical" evidence="14">
    <location>
        <begin position="92"/>
        <end position="114"/>
    </location>
</feature>
<feature type="region of interest" description="Disordered" evidence="13">
    <location>
        <begin position="522"/>
        <end position="547"/>
    </location>
</feature>
<evidence type="ECO:0000256" key="10">
    <source>
        <dbReference type="ARBA" id="ARBA00023136"/>
    </source>
</evidence>
<evidence type="ECO:0000256" key="8">
    <source>
        <dbReference type="ARBA" id="ARBA00022989"/>
    </source>
</evidence>
<proteinExistence type="inferred from homology"/>
<keyword evidence="6" id="KW-1043">Host membrane</keyword>
<evidence type="ECO:0000256" key="1">
    <source>
        <dbReference type="ARBA" id="ARBA00003017"/>
    </source>
</evidence>
<feature type="transmembrane region" description="Helical" evidence="14">
    <location>
        <begin position="135"/>
        <end position="158"/>
    </location>
</feature>
<feature type="compositionally biased region" description="Basic residues" evidence="13">
    <location>
        <begin position="372"/>
        <end position="381"/>
    </location>
</feature>
<feature type="compositionally biased region" description="Basic residues" evidence="13">
    <location>
        <begin position="459"/>
        <end position="469"/>
    </location>
</feature>
<feature type="transmembrane region" description="Helical" evidence="14">
    <location>
        <begin position="33"/>
        <end position="53"/>
    </location>
</feature>
<evidence type="ECO:0000256" key="4">
    <source>
        <dbReference type="ARBA" id="ARBA00022812"/>
    </source>
</evidence>